<keyword evidence="4" id="KW-0175">Coiled coil</keyword>
<dbReference type="SMART" id="SM01156">
    <property type="entry name" value="DUF1716"/>
    <property type="match status" value="1"/>
</dbReference>
<accession>R7VIR3</accession>
<protein>
    <recommendedName>
        <fullName evidence="8">Beta-catenin-like protein 1</fullName>
    </recommendedName>
    <alternativeName>
        <fullName evidence="9">Nuclear-associated protein</fullName>
    </alternativeName>
</protein>
<comment type="function">
    <text evidence="6">Component of the PRP19-CDC5L complex that forms an integral part of the spliceosome and is required for activating pre-mRNA splicing. Participates in AID/AICDA-mediated somatic hypermutation (SHM) and class-switch recombination (CSR), 2 processes resulting in the production of high-affinity, mutated isotype-switched antibodies.</text>
</comment>
<dbReference type="SUPFAM" id="SSF48371">
    <property type="entry name" value="ARM repeat"/>
    <property type="match status" value="1"/>
</dbReference>
<comment type="subunit">
    <text evidence="7">Component of the PRP19-CDC5L splicing complex composed of a core complex comprising a homotetramer of PRPF19, CDC5L, PLRG1 and BCAS2, and at least three less stably associated proteins CTNNBL1, CWC15 and HSPA8. Interacts directly with CWC15 and CDC5L in the complex. Interacts with AICDA; the interaction is important for the antibody diversification activity of AICDA. Interacts with PRPF31 (via its NLS). Interacts (via its N-terminal NLS) with KPNA1 and KPNA2.</text>
</comment>
<keyword evidence="5" id="KW-0539">Nucleus</keyword>
<keyword evidence="3" id="KW-0677">Repeat</keyword>
<dbReference type="STRING" id="283909.R7VIR3"/>
<comment type="subcellular location">
    <subcellularLocation>
        <location evidence="1">Nucleus</location>
    </subcellularLocation>
</comment>
<evidence type="ECO:0000256" key="1">
    <source>
        <dbReference type="ARBA" id="ARBA00004123"/>
    </source>
</evidence>
<dbReference type="PANTHER" id="PTHR14978">
    <property type="entry name" value="BETA-CATENIN-LIKE PROTEIN 1 NUCLEAR ASSOCIATED PROTEIN"/>
    <property type="match status" value="1"/>
</dbReference>
<evidence type="ECO:0000256" key="4">
    <source>
        <dbReference type="ARBA" id="ARBA00023054"/>
    </source>
</evidence>
<dbReference type="InterPro" id="IPR013180">
    <property type="entry name" value="CTNNBL1_N"/>
</dbReference>
<evidence type="ECO:0000313" key="13">
    <source>
        <dbReference type="EnsemblMetazoa" id="CapteP149947"/>
    </source>
</evidence>
<dbReference type="EMBL" id="KB291919">
    <property type="protein sequence ID" value="ELU18447.1"/>
    <property type="molecule type" value="Genomic_DNA"/>
</dbReference>
<reference evidence="12 14" key="2">
    <citation type="journal article" date="2013" name="Nature">
        <title>Insights into bilaterian evolution from three spiralian genomes.</title>
        <authorList>
            <person name="Simakov O."/>
            <person name="Marletaz F."/>
            <person name="Cho S.J."/>
            <person name="Edsinger-Gonzales E."/>
            <person name="Havlak P."/>
            <person name="Hellsten U."/>
            <person name="Kuo D.H."/>
            <person name="Larsson T."/>
            <person name="Lv J."/>
            <person name="Arendt D."/>
            <person name="Savage R."/>
            <person name="Osoegawa K."/>
            <person name="de Jong P."/>
            <person name="Grimwood J."/>
            <person name="Chapman J.A."/>
            <person name="Shapiro H."/>
            <person name="Aerts A."/>
            <person name="Otillar R.P."/>
            <person name="Terry A.Y."/>
            <person name="Boore J.L."/>
            <person name="Grigoriev I.V."/>
            <person name="Lindberg D.R."/>
            <person name="Seaver E.C."/>
            <person name="Weisblat D.A."/>
            <person name="Putnam N.H."/>
            <person name="Rokhsar D.S."/>
        </authorList>
    </citation>
    <scope>NUCLEOTIDE SEQUENCE</scope>
    <source>
        <strain evidence="12 14">I ESC-2004</strain>
    </source>
</reference>
<dbReference type="EnsemblMetazoa" id="CapteT149947">
    <property type="protein sequence ID" value="CapteP149947"/>
    <property type="gene ID" value="CapteG149947"/>
</dbReference>
<dbReference type="EMBL" id="AMQN01016292">
    <property type="status" value="NOT_ANNOTATED_CDS"/>
    <property type="molecule type" value="Genomic_DNA"/>
</dbReference>
<evidence type="ECO:0000259" key="11">
    <source>
        <dbReference type="SMART" id="SM01156"/>
    </source>
</evidence>
<gene>
    <name evidence="12" type="ORF">CAPTEDRAFT_149947</name>
</gene>
<sequence>MDIGEILTKITSLPAVDVPADDASQFKRKRDDNGHSSRSKKSASEMNAAEQERILQMVENEPEAEALNETSLKKTILQFEKRVYKNQEMRIKYPDMPEKFMESEVELNDTIQEMHVIATAPDLYHILIELNAVQSLLQLLNHDNTDISIAVVDLLQEMTDVDTLTESEDGANVLIDALLQGQIIALLIQNMERLDETVREEADGVHNSLAIVENMTELRPEICIESSTTGLMQFLFKRLKAKLPFDANKLYCSEILAILLQDHPENHGTLGEIEGIDLLLQQLATFKRHDPNSAEEIELMENLFNCLCSSLMLPANRDRFLKGEGLQLMNLMLREKKMSRCSAIKVLNHAMSGKEGIDNCQKFVDILGLRSIFPLFMKTPKPSKKTGLNLQEVEEHVISVVGAMVKNCSGAQEQRLYSKFVENDHEKVDRLVELHFKYLEKVRMADLKIEKEKQDLKFFGGTADEDMEEQWYLQRLECGLFTLQLVDFIMVSVSVNGPPGAKQRVLQILSMRGGSTKNIRSIMREYAGNIGEADDPNSREEQERILLLLEKFAS</sequence>
<dbReference type="Pfam" id="PF08216">
    <property type="entry name" value="CTNNBL"/>
    <property type="match status" value="1"/>
</dbReference>
<name>R7VIR3_CAPTE</name>
<organism evidence="12">
    <name type="scientific">Capitella teleta</name>
    <name type="common">Polychaete worm</name>
    <dbReference type="NCBI Taxonomy" id="283909"/>
    <lineage>
        <taxon>Eukaryota</taxon>
        <taxon>Metazoa</taxon>
        <taxon>Spiralia</taxon>
        <taxon>Lophotrochozoa</taxon>
        <taxon>Annelida</taxon>
        <taxon>Polychaeta</taxon>
        <taxon>Sedentaria</taxon>
        <taxon>Scolecida</taxon>
        <taxon>Capitellidae</taxon>
        <taxon>Capitella</taxon>
    </lineage>
</organism>
<reference evidence="14" key="1">
    <citation type="submission" date="2012-12" db="EMBL/GenBank/DDBJ databases">
        <authorList>
            <person name="Hellsten U."/>
            <person name="Grimwood J."/>
            <person name="Chapman J.A."/>
            <person name="Shapiro H."/>
            <person name="Aerts A."/>
            <person name="Otillar R.P."/>
            <person name="Terry A.Y."/>
            <person name="Boore J.L."/>
            <person name="Simakov O."/>
            <person name="Marletaz F."/>
            <person name="Cho S.-J."/>
            <person name="Edsinger-Gonzales E."/>
            <person name="Havlak P."/>
            <person name="Kuo D.-H."/>
            <person name="Larsson T."/>
            <person name="Lv J."/>
            <person name="Arendt D."/>
            <person name="Savage R."/>
            <person name="Osoegawa K."/>
            <person name="de Jong P."/>
            <person name="Lindberg D.R."/>
            <person name="Seaver E.C."/>
            <person name="Weisblat D.A."/>
            <person name="Putnam N.H."/>
            <person name="Grigoriev I.V."/>
            <person name="Rokhsar D.S."/>
        </authorList>
    </citation>
    <scope>NUCLEOTIDE SEQUENCE</scope>
    <source>
        <strain evidence="14">I ESC-2004</strain>
    </source>
</reference>
<dbReference type="OrthoDB" id="1898821at2759"/>
<dbReference type="OMA" id="TDWREQE"/>
<dbReference type="HOGENOM" id="CLU_017098_2_1_1"/>
<evidence type="ECO:0000313" key="14">
    <source>
        <dbReference type="Proteomes" id="UP000014760"/>
    </source>
</evidence>
<evidence type="ECO:0000256" key="6">
    <source>
        <dbReference type="ARBA" id="ARBA00058456"/>
    </source>
</evidence>
<dbReference type="Proteomes" id="UP000014760">
    <property type="component" value="Unassembled WGS sequence"/>
</dbReference>
<evidence type="ECO:0000256" key="5">
    <source>
        <dbReference type="ARBA" id="ARBA00023242"/>
    </source>
</evidence>
<dbReference type="Gene3D" id="1.25.10.10">
    <property type="entry name" value="Leucine-rich Repeat Variant"/>
    <property type="match status" value="1"/>
</dbReference>
<keyword evidence="14" id="KW-1185">Reference proteome</keyword>
<dbReference type="PANTHER" id="PTHR14978:SF0">
    <property type="entry name" value="BETA-CATENIN-LIKE PROTEIN 1"/>
    <property type="match status" value="1"/>
</dbReference>
<evidence type="ECO:0000313" key="12">
    <source>
        <dbReference type="EMBL" id="ELU18447.1"/>
    </source>
</evidence>
<evidence type="ECO:0000256" key="7">
    <source>
        <dbReference type="ARBA" id="ARBA00061776"/>
    </source>
</evidence>
<dbReference type="FunCoup" id="R7VIR3">
    <property type="interactions" value="2351"/>
</dbReference>
<keyword evidence="2" id="KW-0597">Phosphoprotein</keyword>
<evidence type="ECO:0000256" key="10">
    <source>
        <dbReference type="SAM" id="MobiDB-lite"/>
    </source>
</evidence>
<evidence type="ECO:0000256" key="3">
    <source>
        <dbReference type="ARBA" id="ARBA00022737"/>
    </source>
</evidence>
<dbReference type="InterPro" id="IPR039678">
    <property type="entry name" value="CTNNBL1"/>
</dbReference>
<dbReference type="AlphaFoldDB" id="R7VIR3"/>
<feature type="domain" description="Beta-catenin-like protein 1 N-terminal" evidence="11">
    <location>
        <begin position="47"/>
        <end position="152"/>
    </location>
</feature>
<dbReference type="GO" id="GO:0010467">
    <property type="term" value="P:gene expression"/>
    <property type="evidence" value="ECO:0007669"/>
    <property type="project" value="UniProtKB-ARBA"/>
</dbReference>
<evidence type="ECO:0000256" key="9">
    <source>
        <dbReference type="ARBA" id="ARBA00083862"/>
    </source>
</evidence>
<reference evidence="13" key="3">
    <citation type="submission" date="2015-06" db="UniProtKB">
        <authorList>
            <consortium name="EnsemblMetazoa"/>
        </authorList>
    </citation>
    <scope>IDENTIFICATION</scope>
</reference>
<feature type="region of interest" description="Disordered" evidence="10">
    <location>
        <begin position="18"/>
        <end position="49"/>
    </location>
</feature>
<proteinExistence type="predicted"/>
<dbReference type="GO" id="GO:0005681">
    <property type="term" value="C:spliceosomal complex"/>
    <property type="evidence" value="ECO:0007669"/>
    <property type="project" value="TreeGrafter"/>
</dbReference>
<evidence type="ECO:0000256" key="8">
    <source>
        <dbReference type="ARBA" id="ARBA00070106"/>
    </source>
</evidence>
<dbReference type="FunFam" id="1.25.10.10:FF:001136">
    <property type="entry name" value="Beta-catenin-like protein 1"/>
    <property type="match status" value="1"/>
</dbReference>
<evidence type="ECO:0000256" key="2">
    <source>
        <dbReference type="ARBA" id="ARBA00022553"/>
    </source>
</evidence>
<dbReference type="InterPro" id="IPR016024">
    <property type="entry name" value="ARM-type_fold"/>
</dbReference>
<dbReference type="InterPro" id="IPR011989">
    <property type="entry name" value="ARM-like"/>
</dbReference>